<evidence type="ECO:0000313" key="1">
    <source>
        <dbReference type="EMBL" id="KAI0083611.1"/>
    </source>
</evidence>
<keyword evidence="2" id="KW-1185">Reference proteome</keyword>
<dbReference type="Proteomes" id="UP001055072">
    <property type="component" value="Unassembled WGS sequence"/>
</dbReference>
<comment type="caution">
    <text evidence="1">The sequence shown here is derived from an EMBL/GenBank/DDBJ whole genome shotgun (WGS) entry which is preliminary data.</text>
</comment>
<name>A0ACB8TNP4_9APHY</name>
<sequence length="271" mass="30782">MVLLVILKYFDDVAWGECREAFAPPKDGKVKFNLGGTEFSMDAWRPSKISLFGRGTNAKTVTSKSRNPLHLSSSLEDVKMTAKIYWPEEAQQAEDQILDYAYAVSKQEGVKHVRGHLPVLVASGSFRTKNDPIVKRRDLLKIGEGSTRFIQRCCRILVFYTLESIQNLVKDEFMIAWYDCFRCHFELWLNGLHHRDISANNLMYYRDAEGHVVGVLNDFDLSIVASLAGEFGTERTGTVPFMATDLMRCRDKSPVHIYGAVSSSRLSQWSL</sequence>
<dbReference type="EMBL" id="MU274959">
    <property type="protein sequence ID" value="KAI0083611.1"/>
    <property type="molecule type" value="Genomic_DNA"/>
</dbReference>
<gene>
    <name evidence="1" type="ORF">BDY19DRAFT_650821</name>
</gene>
<organism evidence="1 2">
    <name type="scientific">Irpex rosettiformis</name>
    <dbReference type="NCBI Taxonomy" id="378272"/>
    <lineage>
        <taxon>Eukaryota</taxon>
        <taxon>Fungi</taxon>
        <taxon>Dikarya</taxon>
        <taxon>Basidiomycota</taxon>
        <taxon>Agaricomycotina</taxon>
        <taxon>Agaricomycetes</taxon>
        <taxon>Polyporales</taxon>
        <taxon>Irpicaceae</taxon>
        <taxon>Irpex</taxon>
    </lineage>
</organism>
<proteinExistence type="predicted"/>
<protein>
    <submittedName>
        <fullName evidence="1">Uncharacterized protein</fullName>
    </submittedName>
</protein>
<evidence type="ECO:0000313" key="2">
    <source>
        <dbReference type="Proteomes" id="UP001055072"/>
    </source>
</evidence>
<reference evidence="1" key="1">
    <citation type="journal article" date="2021" name="Environ. Microbiol.">
        <title>Gene family expansions and transcriptome signatures uncover fungal adaptations to wood decay.</title>
        <authorList>
            <person name="Hage H."/>
            <person name="Miyauchi S."/>
            <person name="Viragh M."/>
            <person name="Drula E."/>
            <person name="Min B."/>
            <person name="Chaduli D."/>
            <person name="Navarro D."/>
            <person name="Favel A."/>
            <person name="Norest M."/>
            <person name="Lesage-Meessen L."/>
            <person name="Balint B."/>
            <person name="Merenyi Z."/>
            <person name="de Eugenio L."/>
            <person name="Morin E."/>
            <person name="Martinez A.T."/>
            <person name="Baldrian P."/>
            <person name="Stursova M."/>
            <person name="Martinez M.J."/>
            <person name="Novotny C."/>
            <person name="Magnuson J.K."/>
            <person name="Spatafora J.W."/>
            <person name="Maurice S."/>
            <person name="Pangilinan J."/>
            <person name="Andreopoulos W."/>
            <person name="LaButti K."/>
            <person name="Hundley H."/>
            <person name="Na H."/>
            <person name="Kuo A."/>
            <person name="Barry K."/>
            <person name="Lipzen A."/>
            <person name="Henrissat B."/>
            <person name="Riley R."/>
            <person name="Ahrendt S."/>
            <person name="Nagy L.G."/>
            <person name="Grigoriev I.V."/>
            <person name="Martin F."/>
            <person name="Rosso M.N."/>
        </authorList>
    </citation>
    <scope>NUCLEOTIDE SEQUENCE</scope>
    <source>
        <strain evidence="1">CBS 384.51</strain>
    </source>
</reference>
<accession>A0ACB8TNP4</accession>